<name>A0A6C0DHS4_9ZZZZ</name>
<feature type="transmembrane region" description="Helical" evidence="1">
    <location>
        <begin position="55"/>
        <end position="80"/>
    </location>
</feature>
<sequence>MGDNDIERSVSENILNIIASSLLEISALVAIASFIMTMVDTIFYKSSVPLHKPYLLTVLILSIISLVFSVVLFFISLYSMFGTEIPGFDDKIILLSVGCMIIFAFFVYINYCIWEGNPIFSSNSRSQGSGSGWGLGSGSYQ</sequence>
<protein>
    <submittedName>
        <fullName evidence="2">Uncharacterized protein</fullName>
    </submittedName>
</protein>
<evidence type="ECO:0000313" key="2">
    <source>
        <dbReference type="EMBL" id="QHT16103.1"/>
    </source>
</evidence>
<organism evidence="2">
    <name type="scientific">viral metagenome</name>
    <dbReference type="NCBI Taxonomy" id="1070528"/>
    <lineage>
        <taxon>unclassified sequences</taxon>
        <taxon>metagenomes</taxon>
        <taxon>organismal metagenomes</taxon>
    </lineage>
</organism>
<keyword evidence="1" id="KW-0472">Membrane</keyword>
<feature type="transmembrane region" description="Helical" evidence="1">
    <location>
        <begin position="92"/>
        <end position="114"/>
    </location>
</feature>
<feature type="transmembrane region" description="Helical" evidence="1">
    <location>
        <begin position="17"/>
        <end position="43"/>
    </location>
</feature>
<evidence type="ECO:0000256" key="1">
    <source>
        <dbReference type="SAM" id="Phobius"/>
    </source>
</evidence>
<reference evidence="2" key="1">
    <citation type="journal article" date="2020" name="Nature">
        <title>Giant virus diversity and host interactions through global metagenomics.</title>
        <authorList>
            <person name="Schulz F."/>
            <person name="Roux S."/>
            <person name="Paez-Espino D."/>
            <person name="Jungbluth S."/>
            <person name="Walsh D.A."/>
            <person name="Denef V.J."/>
            <person name="McMahon K.D."/>
            <person name="Konstantinidis K.T."/>
            <person name="Eloe-Fadrosh E.A."/>
            <person name="Kyrpides N.C."/>
            <person name="Woyke T."/>
        </authorList>
    </citation>
    <scope>NUCLEOTIDE SEQUENCE</scope>
    <source>
        <strain evidence="2">GVMAG-M-3300023174-182</strain>
    </source>
</reference>
<keyword evidence="1" id="KW-0812">Transmembrane</keyword>
<accession>A0A6C0DHS4</accession>
<keyword evidence="1" id="KW-1133">Transmembrane helix</keyword>
<proteinExistence type="predicted"/>
<dbReference type="EMBL" id="MN739616">
    <property type="protein sequence ID" value="QHT16103.1"/>
    <property type="molecule type" value="Genomic_DNA"/>
</dbReference>
<dbReference type="AlphaFoldDB" id="A0A6C0DHS4"/>